<dbReference type="EMBL" id="LKCM01000236">
    <property type="protein sequence ID" value="KPQ42401.1"/>
    <property type="molecule type" value="Genomic_DNA"/>
</dbReference>
<dbReference type="GO" id="GO:0004781">
    <property type="term" value="F:sulfate adenylyltransferase (ATP) activity"/>
    <property type="evidence" value="ECO:0007669"/>
    <property type="project" value="TreeGrafter"/>
</dbReference>
<organism evidence="3 4">
    <name type="scientific">Candidatus Methanoperedens nitratireducens</name>
    <dbReference type="NCBI Taxonomy" id="1392998"/>
    <lineage>
        <taxon>Archaea</taxon>
        <taxon>Methanobacteriati</taxon>
        <taxon>Methanobacteriota</taxon>
        <taxon>Stenosarchaea group</taxon>
        <taxon>Methanomicrobia</taxon>
        <taxon>Methanosarcinales</taxon>
        <taxon>ANME-2 cluster</taxon>
        <taxon>Candidatus Methanoperedentaceae</taxon>
        <taxon>Candidatus Methanoperedens</taxon>
    </lineage>
</organism>
<keyword evidence="1 3" id="KW-0808">Transferase</keyword>
<protein>
    <submittedName>
        <fullName evidence="3">Putative adenylyl-sulfate kinase</fullName>
        <ecNumber evidence="3">2.7.1.25</ecNumber>
    </submittedName>
</protein>
<reference evidence="3 4" key="1">
    <citation type="submission" date="2015-09" db="EMBL/GenBank/DDBJ databases">
        <title>A metagenomics-based metabolic model of nitrate-dependent anaerobic oxidation of methane by Methanoperedens-like archaea.</title>
        <authorList>
            <person name="Arshad A."/>
            <person name="Speth D.R."/>
            <person name="De Graaf R.M."/>
            <person name="Op Den Camp H.J."/>
            <person name="Jetten M.S."/>
            <person name="Welte C.U."/>
        </authorList>
    </citation>
    <scope>NUCLEOTIDE SEQUENCE [LARGE SCALE GENOMIC DNA]</scope>
</reference>
<keyword evidence="3" id="KW-0418">Kinase</keyword>
<comment type="caution">
    <text evidence="3">The sequence shown here is derived from an EMBL/GenBank/DDBJ whole genome shotgun (WGS) entry which is preliminary data.</text>
</comment>
<dbReference type="Pfam" id="PF01583">
    <property type="entry name" value="APS_kinase"/>
    <property type="match status" value="1"/>
</dbReference>
<dbReference type="InterPro" id="IPR050512">
    <property type="entry name" value="Sulf_AdTrans/APS_kinase"/>
</dbReference>
<dbReference type="GO" id="GO:0019379">
    <property type="term" value="P:sulfate assimilation, phosphoadenylyl sulfate reduction by phosphoadenylyl-sulfate reductase (thioredoxin)"/>
    <property type="evidence" value="ECO:0007669"/>
    <property type="project" value="TreeGrafter"/>
</dbReference>
<dbReference type="PANTHER" id="PTHR42700:SF1">
    <property type="entry name" value="SULFATE ADENYLYLTRANSFERASE"/>
    <property type="match status" value="1"/>
</dbReference>
<dbReference type="EC" id="2.7.1.25" evidence="3"/>
<dbReference type="CDD" id="cd02027">
    <property type="entry name" value="APSK"/>
    <property type="match status" value="1"/>
</dbReference>
<evidence type="ECO:0000313" key="3">
    <source>
        <dbReference type="EMBL" id="KPQ42401.1"/>
    </source>
</evidence>
<dbReference type="SUPFAM" id="SSF52540">
    <property type="entry name" value="P-loop containing nucleoside triphosphate hydrolases"/>
    <property type="match status" value="1"/>
</dbReference>
<gene>
    <name evidence="3" type="primary">cysC</name>
    <name evidence="3" type="ORF">MPEBLZ_03030</name>
</gene>
<feature type="domain" description="APS kinase" evidence="2">
    <location>
        <begin position="2"/>
        <end position="156"/>
    </location>
</feature>
<sequence>MAFAVWFTGLPGSGKTVIASRTAAILINEGIDVKILQLDEIRKVLTPNPKYTDEERDIVYASLAYMAKLLTECDVNVFIDATANKRKYRDAARNLIPLFGEIYIRCPLEVCMEREAHRKAIFSPKGIYEKSARAGANVPGINVAYEEPIDPIVIIDSDKTKPDTSANIAADAIINFFGDRMNGN</sequence>
<dbReference type="AlphaFoldDB" id="A0A0P7ZFP7"/>
<dbReference type="Gene3D" id="3.40.50.300">
    <property type="entry name" value="P-loop containing nucleotide triphosphate hydrolases"/>
    <property type="match status" value="1"/>
</dbReference>
<proteinExistence type="predicted"/>
<evidence type="ECO:0000256" key="1">
    <source>
        <dbReference type="ARBA" id="ARBA00022679"/>
    </source>
</evidence>
<dbReference type="GO" id="GO:0005524">
    <property type="term" value="F:ATP binding"/>
    <property type="evidence" value="ECO:0007669"/>
    <property type="project" value="InterPro"/>
</dbReference>
<dbReference type="GO" id="GO:0005737">
    <property type="term" value="C:cytoplasm"/>
    <property type="evidence" value="ECO:0007669"/>
    <property type="project" value="TreeGrafter"/>
</dbReference>
<name>A0A0P7ZFP7_9EURY</name>
<dbReference type="Proteomes" id="UP000050360">
    <property type="component" value="Unassembled WGS sequence"/>
</dbReference>
<evidence type="ECO:0000313" key="4">
    <source>
        <dbReference type="Proteomes" id="UP000050360"/>
    </source>
</evidence>
<dbReference type="GO" id="GO:0004020">
    <property type="term" value="F:adenylylsulfate kinase activity"/>
    <property type="evidence" value="ECO:0007669"/>
    <property type="project" value="UniProtKB-EC"/>
</dbReference>
<dbReference type="InterPro" id="IPR059117">
    <property type="entry name" value="APS_kinase_dom"/>
</dbReference>
<dbReference type="GO" id="GO:0010134">
    <property type="term" value="P:sulfate assimilation via adenylyl sulfate reduction"/>
    <property type="evidence" value="ECO:0007669"/>
    <property type="project" value="TreeGrafter"/>
</dbReference>
<dbReference type="InterPro" id="IPR027417">
    <property type="entry name" value="P-loop_NTPase"/>
</dbReference>
<accession>A0A0P7ZFP7</accession>
<evidence type="ECO:0000259" key="2">
    <source>
        <dbReference type="Pfam" id="PF01583"/>
    </source>
</evidence>
<dbReference type="PANTHER" id="PTHR42700">
    <property type="entry name" value="SULFATE ADENYLYLTRANSFERASE"/>
    <property type="match status" value="1"/>
</dbReference>